<dbReference type="InterPro" id="IPR001387">
    <property type="entry name" value="Cro/C1-type_HTH"/>
</dbReference>
<reference evidence="3 4" key="1">
    <citation type="submission" date="2018-10" db="EMBL/GenBank/DDBJ databases">
        <title>Aeromicrobium sp. 9W16Y-2 whole genome shotgun sequence.</title>
        <authorList>
            <person name="Li F."/>
        </authorList>
    </citation>
    <scope>NUCLEOTIDE SEQUENCE [LARGE SCALE GENOMIC DNA]</scope>
    <source>
        <strain evidence="3 4">9W16Y-2</strain>
    </source>
</reference>
<sequence>MNTPLDFVVPTGEYIAEWCEENGWTQKQLADRLGCSPKHVNKLIHGTAPLTVEFAHRLGLVTGTPPDRWMQIETFYRSELLRLAAAEKRECVIETLDRLPLTLLRSSGYITATKRKLEELLAQVFSFYQVGSLAALDKLVTQPPVAVAFRQSAKNDWAARATWLQLVEIEARSVELPAPYSRSSLEELLPRLREQTRRPPDEYGNFMVEELAACGVRLIFVESVPRAGTYGATRLHEGQPLIALSLHRKSEDQLWFTLFHELAHVLLHDLSGGGFVSGEWGDDSCEAEANAFAAEQLIPSVYAHRLAGLRTLTEVKEFAAEIGISPGIVVARLHREQLWPYDRGHGLIKRLRLVRTSEGSD</sequence>
<protein>
    <submittedName>
        <fullName evidence="3">ImmA/IrrE family metallo-endopeptidase</fullName>
    </submittedName>
</protein>
<dbReference type="PROSITE" id="PS50943">
    <property type="entry name" value="HTH_CROC1"/>
    <property type="match status" value="1"/>
</dbReference>
<dbReference type="PANTHER" id="PTHR43236">
    <property type="entry name" value="ANTITOXIN HIGA1"/>
    <property type="match status" value="1"/>
</dbReference>
<comment type="similarity">
    <text evidence="1">Belongs to the short-chain fatty acyl-CoA assimilation regulator (ScfR) family.</text>
</comment>
<proteinExistence type="inferred from homology"/>
<dbReference type="Gene3D" id="1.10.260.40">
    <property type="entry name" value="lambda repressor-like DNA-binding domains"/>
    <property type="match status" value="1"/>
</dbReference>
<dbReference type="OrthoDB" id="9794834at2"/>
<organism evidence="3 4">
    <name type="scientific">Aeromicrobium phragmitis</name>
    <dbReference type="NCBI Taxonomy" id="2478914"/>
    <lineage>
        <taxon>Bacteria</taxon>
        <taxon>Bacillati</taxon>
        <taxon>Actinomycetota</taxon>
        <taxon>Actinomycetes</taxon>
        <taxon>Propionibacteriales</taxon>
        <taxon>Nocardioidaceae</taxon>
        <taxon>Aeromicrobium</taxon>
    </lineage>
</organism>
<dbReference type="GO" id="GO:0003677">
    <property type="term" value="F:DNA binding"/>
    <property type="evidence" value="ECO:0007669"/>
    <property type="project" value="InterPro"/>
</dbReference>
<evidence type="ECO:0000256" key="1">
    <source>
        <dbReference type="ARBA" id="ARBA00007227"/>
    </source>
</evidence>
<dbReference type="Pfam" id="PF06114">
    <property type="entry name" value="Peptidase_M78"/>
    <property type="match status" value="1"/>
</dbReference>
<evidence type="ECO:0000313" key="4">
    <source>
        <dbReference type="Proteomes" id="UP000282515"/>
    </source>
</evidence>
<dbReference type="InterPro" id="IPR010359">
    <property type="entry name" value="IrrE_HExxH"/>
</dbReference>
<gene>
    <name evidence="3" type="ORF">D9V41_09070</name>
</gene>
<dbReference type="Proteomes" id="UP000282515">
    <property type="component" value="Unassembled WGS sequence"/>
</dbReference>
<name>A0A3L8PMN4_9ACTN</name>
<evidence type="ECO:0000313" key="3">
    <source>
        <dbReference type="EMBL" id="RLV56029.1"/>
    </source>
</evidence>
<dbReference type="CDD" id="cd00093">
    <property type="entry name" value="HTH_XRE"/>
    <property type="match status" value="1"/>
</dbReference>
<comment type="caution">
    <text evidence="3">The sequence shown here is derived from an EMBL/GenBank/DDBJ whole genome shotgun (WGS) entry which is preliminary data.</text>
</comment>
<keyword evidence="4" id="KW-1185">Reference proteome</keyword>
<dbReference type="InterPro" id="IPR052345">
    <property type="entry name" value="Rad_response_metalloprotease"/>
</dbReference>
<dbReference type="SMART" id="SM00530">
    <property type="entry name" value="HTH_XRE"/>
    <property type="match status" value="1"/>
</dbReference>
<dbReference type="Gene3D" id="1.10.10.2910">
    <property type="match status" value="1"/>
</dbReference>
<dbReference type="InterPro" id="IPR010982">
    <property type="entry name" value="Lambda_DNA-bd_dom_sf"/>
</dbReference>
<dbReference type="PANTHER" id="PTHR43236:SF2">
    <property type="entry name" value="BLL0069 PROTEIN"/>
    <property type="match status" value="1"/>
</dbReference>
<dbReference type="SUPFAM" id="SSF47413">
    <property type="entry name" value="lambda repressor-like DNA-binding domains"/>
    <property type="match status" value="1"/>
</dbReference>
<dbReference type="EMBL" id="RDBF01000005">
    <property type="protein sequence ID" value="RLV56029.1"/>
    <property type="molecule type" value="Genomic_DNA"/>
</dbReference>
<evidence type="ECO:0000259" key="2">
    <source>
        <dbReference type="PROSITE" id="PS50943"/>
    </source>
</evidence>
<dbReference type="AlphaFoldDB" id="A0A3L8PMN4"/>
<feature type="domain" description="HTH cro/C1-type" evidence="2">
    <location>
        <begin position="15"/>
        <end position="69"/>
    </location>
</feature>
<accession>A0A3L8PMN4</accession>
<dbReference type="Pfam" id="PF01381">
    <property type="entry name" value="HTH_3"/>
    <property type="match status" value="1"/>
</dbReference>